<comment type="caution">
    <text evidence="1">The sequence shown here is derived from an EMBL/GenBank/DDBJ whole genome shotgun (WGS) entry which is preliminary data.</text>
</comment>
<reference evidence="1" key="2">
    <citation type="submission" date="2022-01" db="EMBL/GenBank/DDBJ databases">
        <authorList>
            <person name="Yamashiro T."/>
            <person name="Shiraishi A."/>
            <person name="Satake H."/>
            <person name="Nakayama K."/>
        </authorList>
    </citation>
    <scope>NUCLEOTIDE SEQUENCE</scope>
</reference>
<organism evidence="1 2">
    <name type="scientific">Tanacetum coccineum</name>
    <dbReference type="NCBI Taxonomy" id="301880"/>
    <lineage>
        <taxon>Eukaryota</taxon>
        <taxon>Viridiplantae</taxon>
        <taxon>Streptophyta</taxon>
        <taxon>Embryophyta</taxon>
        <taxon>Tracheophyta</taxon>
        <taxon>Spermatophyta</taxon>
        <taxon>Magnoliopsida</taxon>
        <taxon>eudicotyledons</taxon>
        <taxon>Gunneridae</taxon>
        <taxon>Pentapetalae</taxon>
        <taxon>asterids</taxon>
        <taxon>campanulids</taxon>
        <taxon>Asterales</taxon>
        <taxon>Asteraceae</taxon>
        <taxon>Asteroideae</taxon>
        <taxon>Anthemideae</taxon>
        <taxon>Anthemidinae</taxon>
        <taxon>Tanacetum</taxon>
    </lineage>
</organism>
<dbReference type="EMBL" id="BQNB010018182">
    <property type="protein sequence ID" value="GJT71615.1"/>
    <property type="molecule type" value="Genomic_DNA"/>
</dbReference>
<proteinExistence type="predicted"/>
<name>A0ABQ5G7I2_9ASTR</name>
<protein>
    <recommendedName>
        <fullName evidence="3">DUF4283 domain-containing protein</fullName>
    </recommendedName>
</protein>
<sequence>MMDEGGERIFIMERICRWFMGKGEGGEATRVLNVVKNSDHNVQSFTNFGLYKLGDNSGNLFKDGADMAMNTSDEAVTTSTLGMDDIMNNTKFYDILITVFTKDGLIAIATKLTKTLMLDSYIVTMCKYSWGKASCTRAIIELQDDVELKDTIVVTIPKFVGDGYNVRTIRVEYKWTHPKCLSCKVFGHVLDKCLMKSISDVLKSLKNPRQAVRGVKVGPNVGFKHSKQVYQPFSKMNSASTSGKKKQAELYRQEVSNSNPFDVLNSVENDDDLGIIISKVNAGWNLMLVDDDENPLNKVDSDAVNSDSETDVKVAYDEIAQFMASGGANDASLYENEDYDIYDNYDIEGSVPGQMEFRGK</sequence>
<keyword evidence="2" id="KW-1185">Reference proteome</keyword>
<dbReference type="Proteomes" id="UP001151760">
    <property type="component" value="Unassembled WGS sequence"/>
</dbReference>
<evidence type="ECO:0000313" key="1">
    <source>
        <dbReference type="EMBL" id="GJT71615.1"/>
    </source>
</evidence>
<gene>
    <name evidence="1" type="ORF">Tco_1030901</name>
</gene>
<reference evidence="1" key="1">
    <citation type="journal article" date="2022" name="Int. J. Mol. Sci.">
        <title>Draft Genome of Tanacetum Coccineum: Genomic Comparison of Closely Related Tanacetum-Family Plants.</title>
        <authorList>
            <person name="Yamashiro T."/>
            <person name="Shiraishi A."/>
            <person name="Nakayama K."/>
            <person name="Satake H."/>
        </authorList>
    </citation>
    <scope>NUCLEOTIDE SEQUENCE</scope>
</reference>
<evidence type="ECO:0000313" key="2">
    <source>
        <dbReference type="Proteomes" id="UP001151760"/>
    </source>
</evidence>
<evidence type="ECO:0008006" key="3">
    <source>
        <dbReference type="Google" id="ProtNLM"/>
    </source>
</evidence>
<accession>A0ABQ5G7I2</accession>